<protein>
    <submittedName>
        <fullName evidence="6">Uncharacterized protein LOC116195998 isoform X1</fullName>
    </submittedName>
</protein>
<dbReference type="GeneID" id="116195998"/>
<proteinExistence type="predicted"/>
<keyword evidence="5" id="KW-1185">Reference proteome</keyword>
<feature type="region of interest" description="Disordered" evidence="2">
    <location>
        <begin position="355"/>
        <end position="378"/>
    </location>
</feature>
<reference evidence="6" key="4">
    <citation type="submission" date="2025-04" db="UniProtKB">
        <authorList>
            <consortium name="RefSeq"/>
        </authorList>
    </citation>
    <scope>IDENTIFICATION</scope>
    <source>
        <tissue evidence="6">Leaf</tissue>
    </source>
</reference>
<sequence length="586" mass="64137">MAVSAFKSATRRGGAANSSSSAGREPPPEKKPGLPRRSRSVSAFSRSSKVSDFSNKRDNPLFCSGDSSPPEGNGASAVPKKLNADGDWSKVELNRVGGSKPGGGNRGVGSLGDDRRGRSTSRSSGKPSETGRSVSRGRVRSVSQRPVSRGHFVSSESEVEQETSPMRNYRNRTGLDLMRSSIESVDPGQVKALRTWSSQHPPVEPSTDSASRSRLEFPKWEDGHSAGSFSEVEEKTIKAVCEQMKSVQEQHLGEQPTNTSIYETVRSEVRQAISDIQSDLESSIRKNNPTAIASSDIVDIPPDLVNPGAVELVMDIRSEYAKKLEQSQERARKLRADLAVEEHRGEELSRILKEILPDPKASNSQKPRPARKASIERRKISKRLTEEAMAYFDECVSLSTFDSSDFSSPEDPPLRLVGDNKPVVSENESVLGADSTMTATCDVNHRFNSSQDLHQNAQFKSSCEHSSLRMAASDYMNSDPASSSSTTAEGRKCQFSFSGRPNSYSNLQQDIRKYIKTLETDPINDDHIPRSSRKSQYEVDGYDIQASMQGLLFDKVIHKSQVESGSLLLCGGGFSSIQFSPFGSII</sequence>
<dbReference type="Proteomes" id="UP000197138">
    <property type="component" value="Unassembled WGS sequence"/>
</dbReference>
<organism evidence="3 4">
    <name type="scientific">Punica granatum</name>
    <name type="common">Pomegranate</name>
    <dbReference type="NCBI Taxonomy" id="22663"/>
    <lineage>
        <taxon>Eukaryota</taxon>
        <taxon>Viridiplantae</taxon>
        <taxon>Streptophyta</taxon>
        <taxon>Embryophyta</taxon>
        <taxon>Tracheophyta</taxon>
        <taxon>Spermatophyta</taxon>
        <taxon>Magnoliopsida</taxon>
        <taxon>eudicotyledons</taxon>
        <taxon>Gunneridae</taxon>
        <taxon>Pentapetalae</taxon>
        <taxon>rosids</taxon>
        <taxon>malvids</taxon>
        <taxon>Myrtales</taxon>
        <taxon>Lythraceae</taxon>
        <taxon>Punica</taxon>
    </lineage>
</organism>
<feature type="region of interest" description="Disordered" evidence="2">
    <location>
        <begin position="1"/>
        <end position="180"/>
    </location>
</feature>
<feature type="compositionally biased region" description="Gly residues" evidence="2">
    <location>
        <begin position="99"/>
        <end position="110"/>
    </location>
</feature>
<feature type="compositionally biased region" description="Low complexity" evidence="2">
    <location>
        <begin position="11"/>
        <end position="24"/>
    </location>
</feature>
<keyword evidence="1" id="KW-0175">Coiled coil</keyword>
<dbReference type="CDD" id="cd22249">
    <property type="entry name" value="UDM1_RNF168_RNF169-like"/>
    <property type="match status" value="1"/>
</dbReference>
<dbReference type="PANTHER" id="PTHR34466:SF3">
    <property type="entry name" value="OS11G0129800 PROTEIN"/>
    <property type="match status" value="1"/>
</dbReference>
<dbReference type="OrthoDB" id="660305at2759"/>
<evidence type="ECO:0000256" key="2">
    <source>
        <dbReference type="SAM" id="MobiDB-lite"/>
    </source>
</evidence>
<reference evidence="5" key="3">
    <citation type="journal article" date="2020" name="Plant Biotechnol. J.">
        <title>The pomegranate (Punica granatum L.) draft genome dissects genetic divergence between soft- and hard-seeded cultivars.</title>
        <authorList>
            <person name="Luo X."/>
            <person name="Li H."/>
            <person name="Wu Z."/>
            <person name="Yao W."/>
            <person name="Zhao P."/>
            <person name="Cao D."/>
            <person name="Yu H."/>
            <person name="Li K."/>
            <person name="Poudel K."/>
            <person name="Zhao D."/>
            <person name="Zhang F."/>
            <person name="Xia X."/>
            <person name="Chen L."/>
            <person name="Wang Q."/>
            <person name="Jing D."/>
            <person name="Cao S."/>
        </authorList>
    </citation>
    <scope>NUCLEOTIDE SEQUENCE [LARGE SCALE GENOMIC DNA]</scope>
</reference>
<dbReference type="AlphaFoldDB" id="A0A218WKQ2"/>
<gene>
    <name evidence="6" type="primary">LOC116195998</name>
    <name evidence="3" type="ORF">CDL15_Pgr013080</name>
</gene>
<evidence type="ECO:0000313" key="6">
    <source>
        <dbReference type="RefSeq" id="XP_031381348.1"/>
    </source>
</evidence>
<feature type="compositionally biased region" description="Basic and acidic residues" evidence="2">
    <location>
        <begin position="82"/>
        <end position="93"/>
    </location>
</feature>
<evidence type="ECO:0000256" key="1">
    <source>
        <dbReference type="SAM" id="Coils"/>
    </source>
</evidence>
<evidence type="ECO:0000313" key="5">
    <source>
        <dbReference type="Proteomes" id="UP000515151"/>
    </source>
</evidence>
<reference evidence="3" key="2">
    <citation type="submission" date="2017-06" db="EMBL/GenBank/DDBJ databases">
        <title>The pomegranate genome and the genomics of punicalagin biosynthesis.</title>
        <authorList>
            <person name="Xu C."/>
        </authorList>
    </citation>
    <scope>NUCLEOTIDE SEQUENCE [LARGE SCALE GENOMIC DNA]</scope>
    <source>
        <tissue evidence="3">Fresh leaf</tissue>
    </source>
</reference>
<feature type="compositionally biased region" description="Low complexity" evidence="2">
    <location>
        <begin position="40"/>
        <end position="53"/>
    </location>
</feature>
<evidence type="ECO:0000313" key="4">
    <source>
        <dbReference type="Proteomes" id="UP000197138"/>
    </source>
</evidence>
<dbReference type="PANTHER" id="PTHR34466">
    <property type="entry name" value="OS11G0129800 PROTEIN"/>
    <property type="match status" value="1"/>
</dbReference>
<evidence type="ECO:0000313" key="3">
    <source>
        <dbReference type="EMBL" id="OWM72612.1"/>
    </source>
</evidence>
<feature type="compositionally biased region" description="Low complexity" evidence="2">
    <location>
        <begin position="120"/>
        <end position="156"/>
    </location>
</feature>
<feature type="coiled-coil region" evidence="1">
    <location>
        <begin position="317"/>
        <end position="344"/>
    </location>
</feature>
<reference evidence="4" key="1">
    <citation type="journal article" date="2017" name="Plant J.">
        <title>The pomegranate (Punica granatum L.) genome and the genomics of punicalagin biosynthesis.</title>
        <authorList>
            <person name="Qin G."/>
            <person name="Xu C."/>
            <person name="Ming R."/>
            <person name="Tang H."/>
            <person name="Guyot R."/>
            <person name="Kramer E.M."/>
            <person name="Hu Y."/>
            <person name="Yi X."/>
            <person name="Qi Y."/>
            <person name="Xu X."/>
            <person name="Gao Z."/>
            <person name="Pan H."/>
            <person name="Jian J."/>
            <person name="Tian Y."/>
            <person name="Yue Z."/>
            <person name="Xu Y."/>
        </authorList>
    </citation>
    <scope>NUCLEOTIDE SEQUENCE [LARGE SCALE GENOMIC DNA]</scope>
    <source>
        <strain evidence="4">cv. Dabenzi</strain>
    </source>
</reference>
<name>A0A218WKQ2_PUNGR</name>
<accession>A0A218WKQ2</accession>
<dbReference type="Proteomes" id="UP000515151">
    <property type="component" value="Chromosome 2"/>
</dbReference>
<dbReference type="RefSeq" id="XP_031381348.1">
    <property type="nucleotide sequence ID" value="XM_031525488.1"/>
</dbReference>
<dbReference type="EMBL" id="MTKT01004273">
    <property type="protein sequence ID" value="OWM72612.1"/>
    <property type="molecule type" value="Genomic_DNA"/>
</dbReference>